<reference evidence="1" key="3">
    <citation type="submission" date="2025-08" db="UniProtKB">
        <authorList>
            <consortium name="Ensembl"/>
        </authorList>
    </citation>
    <scope>IDENTIFICATION</scope>
</reference>
<reference evidence="1" key="2">
    <citation type="journal article" date="2008" name="Genome Biol.">
        <title>Improved genome assembly and evidence-based global gene model set for the chordate Ciona intestinalis: new insight into intron and operon populations.</title>
        <authorList>
            <person name="Satou Y."/>
            <person name="Mineta K."/>
            <person name="Ogasawara M."/>
            <person name="Sasakura Y."/>
            <person name="Shoguchi E."/>
            <person name="Ueno K."/>
            <person name="Yamada L."/>
            <person name="Matsumoto J."/>
            <person name="Wasserscheid J."/>
            <person name="Dewar K."/>
            <person name="Wiley G.B."/>
            <person name="Macmil S.L."/>
            <person name="Roe B.A."/>
            <person name="Zeller R.W."/>
            <person name="Hastings K.E."/>
            <person name="Lemaire P."/>
            <person name="Lindquist E."/>
            <person name="Endo T."/>
            <person name="Hotta K."/>
            <person name="Inaba K."/>
        </authorList>
    </citation>
    <scope>NUCLEOTIDE SEQUENCE [LARGE SCALE GENOMIC DNA]</scope>
    <source>
        <strain evidence="1">wild type</strain>
    </source>
</reference>
<protein>
    <submittedName>
        <fullName evidence="1">Uncharacterized protein</fullName>
    </submittedName>
</protein>
<accession>H2XRI5</accession>
<reference evidence="2" key="1">
    <citation type="journal article" date="2002" name="Science">
        <title>The draft genome of Ciona intestinalis: insights into chordate and vertebrate origins.</title>
        <authorList>
            <person name="Dehal P."/>
            <person name="Satou Y."/>
            <person name="Campbell R.K."/>
            <person name="Chapman J."/>
            <person name="Degnan B."/>
            <person name="De Tomaso A."/>
            <person name="Davidson B."/>
            <person name="Di Gregorio A."/>
            <person name="Gelpke M."/>
            <person name="Goodstein D.M."/>
            <person name="Harafuji N."/>
            <person name="Hastings K.E."/>
            <person name="Ho I."/>
            <person name="Hotta K."/>
            <person name="Huang W."/>
            <person name="Kawashima T."/>
            <person name="Lemaire P."/>
            <person name="Martinez D."/>
            <person name="Meinertzhagen I.A."/>
            <person name="Necula S."/>
            <person name="Nonaka M."/>
            <person name="Putnam N."/>
            <person name="Rash S."/>
            <person name="Saiga H."/>
            <person name="Satake M."/>
            <person name="Terry A."/>
            <person name="Yamada L."/>
            <person name="Wang H.G."/>
            <person name="Awazu S."/>
            <person name="Azumi K."/>
            <person name="Boore J."/>
            <person name="Branno M."/>
            <person name="Chin-Bow S."/>
            <person name="DeSantis R."/>
            <person name="Doyle S."/>
            <person name="Francino P."/>
            <person name="Keys D.N."/>
            <person name="Haga S."/>
            <person name="Hayashi H."/>
            <person name="Hino K."/>
            <person name="Imai K.S."/>
            <person name="Inaba K."/>
            <person name="Kano S."/>
            <person name="Kobayashi K."/>
            <person name="Kobayashi M."/>
            <person name="Lee B.I."/>
            <person name="Makabe K.W."/>
            <person name="Manohar C."/>
            <person name="Matassi G."/>
            <person name="Medina M."/>
            <person name="Mochizuki Y."/>
            <person name="Mount S."/>
            <person name="Morishita T."/>
            <person name="Miura S."/>
            <person name="Nakayama A."/>
            <person name="Nishizaka S."/>
            <person name="Nomoto H."/>
            <person name="Ohta F."/>
            <person name="Oishi K."/>
            <person name="Rigoutsos I."/>
            <person name="Sano M."/>
            <person name="Sasaki A."/>
            <person name="Sasakura Y."/>
            <person name="Shoguchi E."/>
            <person name="Shin-i T."/>
            <person name="Spagnuolo A."/>
            <person name="Stainier D."/>
            <person name="Suzuki M.M."/>
            <person name="Tassy O."/>
            <person name="Takatori N."/>
            <person name="Tokuoka M."/>
            <person name="Yagi K."/>
            <person name="Yoshizaki F."/>
            <person name="Wada S."/>
            <person name="Zhang C."/>
            <person name="Hyatt P.D."/>
            <person name="Larimer F."/>
            <person name="Detter C."/>
            <person name="Doggett N."/>
            <person name="Glavina T."/>
            <person name="Hawkins T."/>
            <person name="Richardson P."/>
            <person name="Lucas S."/>
            <person name="Kohara Y."/>
            <person name="Levine M."/>
            <person name="Satoh N."/>
            <person name="Rokhsar D.S."/>
        </authorList>
    </citation>
    <scope>NUCLEOTIDE SEQUENCE [LARGE SCALE GENOMIC DNA]</scope>
</reference>
<dbReference type="Ensembl" id="ENSCINT00000033836.1">
    <property type="protein sequence ID" value="ENSCINP00000032269.1"/>
    <property type="gene ID" value="ENSCING00000018846.1"/>
</dbReference>
<evidence type="ECO:0000313" key="2">
    <source>
        <dbReference type="Proteomes" id="UP000008144"/>
    </source>
</evidence>
<organism evidence="1 2">
    <name type="scientific">Ciona intestinalis</name>
    <name type="common">Transparent sea squirt</name>
    <name type="synonym">Ascidia intestinalis</name>
    <dbReference type="NCBI Taxonomy" id="7719"/>
    <lineage>
        <taxon>Eukaryota</taxon>
        <taxon>Metazoa</taxon>
        <taxon>Chordata</taxon>
        <taxon>Tunicata</taxon>
        <taxon>Ascidiacea</taxon>
        <taxon>Phlebobranchia</taxon>
        <taxon>Cionidae</taxon>
        <taxon>Ciona</taxon>
    </lineage>
</organism>
<dbReference type="EMBL" id="EAAA01000999">
    <property type="status" value="NOT_ANNOTATED_CDS"/>
    <property type="molecule type" value="Genomic_DNA"/>
</dbReference>
<sequence length="46" mass="5228">MAAGAFNSVRFYVLTFSGLDRFVCVLLVQKTRKKSFSEDCLHRTAN</sequence>
<proteinExistence type="predicted"/>
<dbReference type="AlphaFoldDB" id="H2XRI5"/>
<dbReference type="InParanoid" id="H2XRI5"/>
<evidence type="ECO:0000313" key="1">
    <source>
        <dbReference type="Ensembl" id="ENSCINP00000032269.1"/>
    </source>
</evidence>
<reference evidence="1" key="4">
    <citation type="submission" date="2025-09" db="UniProtKB">
        <authorList>
            <consortium name="Ensembl"/>
        </authorList>
    </citation>
    <scope>IDENTIFICATION</scope>
</reference>
<keyword evidence="2" id="KW-1185">Reference proteome</keyword>
<dbReference type="HOGENOM" id="CLU_3191000_0_0_1"/>
<dbReference type="Proteomes" id="UP000008144">
    <property type="component" value="Chromosome 12"/>
</dbReference>
<name>H2XRI5_CIOIN</name>